<evidence type="ECO:0000256" key="4">
    <source>
        <dbReference type="PROSITE-ProRule" id="PRU00146"/>
    </source>
</evidence>
<evidence type="ECO:0000256" key="3">
    <source>
        <dbReference type="ARBA" id="ARBA00022833"/>
    </source>
</evidence>
<feature type="region of interest" description="Disordered" evidence="5">
    <location>
        <begin position="60"/>
        <end position="85"/>
    </location>
</feature>
<dbReference type="InterPro" id="IPR013083">
    <property type="entry name" value="Znf_RING/FYVE/PHD"/>
</dbReference>
<sequence length="627" mass="68441">MPLRQYSCNRCDEGPRIDKPLHACTSCNRLYHSACHRPPPPQDSNQWMCQKCTMADGGHRRRPYHDSASISSYSTSVSSPSLRLADSKPGLAYTSNSSDMDLAKVLCAYPKCTAEPMASSPLCAVHMADMAKRSPAPRSTISKATTSKTTTSTIAGSKHTSAFDTTFETTRARFSPERHANGVAASPRKSTGPASSTSVADGSSNSAKPTVSGTHLDSPQVRKASVQRASVQLSPRSPPRKKIRVNGTETTVNGERKLSDREKNGGDADRLKVSPQMTERPPRVDAAIPSSMSFLFTRRSSIVSKDTNKKLYRPQVIRKSATQTPPLGRDPLGSDSGVNSSSDANEKMSSKPLVNNLAEINGLSLNRQRSPSLETRKEGGIPGNQGLNAWWSSATLLQKGAQRVNKLSSEPNLSTSVRTSELPNGERGGKEGAQRVDGPATSTATKKQCEDSIRSEAKGRLVDSRSRQARSKTGVPPQQGISTSHKSSKMVEESTFDALIYSQESSSAPPPGIQVIKRDVPQLISSGDTPHYAHIDPRFHWPQERSERWYKQKQEEIAARGGRKTRFGKVVDSMKGQRLQAGITTFEDRLPERIRNDPAWVRGLKALEEAEPRRGGQPQARQAVRRH</sequence>
<protein>
    <recommendedName>
        <fullName evidence="6">PHD-type domain-containing protein</fullName>
    </recommendedName>
</protein>
<dbReference type="CDD" id="cd15489">
    <property type="entry name" value="PHD_SF"/>
    <property type="match status" value="1"/>
</dbReference>
<dbReference type="InterPro" id="IPR019787">
    <property type="entry name" value="Znf_PHD-finger"/>
</dbReference>
<feature type="region of interest" description="Disordered" evidence="5">
    <location>
        <begin position="402"/>
        <end position="489"/>
    </location>
</feature>
<organism evidence="7 8">
    <name type="scientific">Phialemonium thermophilum</name>
    <dbReference type="NCBI Taxonomy" id="223376"/>
    <lineage>
        <taxon>Eukaryota</taxon>
        <taxon>Fungi</taxon>
        <taxon>Dikarya</taxon>
        <taxon>Ascomycota</taxon>
        <taxon>Pezizomycotina</taxon>
        <taxon>Sordariomycetes</taxon>
        <taxon>Sordariomycetidae</taxon>
        <taxon>Cephalothecales</taxon>
        <taxon>Cephalothecaceae</taxon>
        <taxon>Phialemonium</taxon>
    </lineage>
</organism>
<reference evidence="7 8" key="1">
    <citation type="journal article" date="2024" name="Commun. Biol.">
        <title>Comparative genomic analysis of thermophilic fungi reveals convergent evolutionary adaptations and gene losses.</title>
        <authorList>
            <person name="Steindorff A.S."/>
            <person name="Aguilar-Pontes M.V."/>
            <person name="Robinson A.J."/>
            <person name="Andreopoulos B."/>
            <person name="LaButti K."/>
            <person name="Kuo A."/>
            <person name="Mondo S."/>
            <person name="Riley R."/>
            <person name="Otillar R."/>
            <person name="Haridas S."/>
            <person name="Lipzen A."/>
            <person name="Grimwood J."/>
            <person name="Schmutz J."/>
            <person name="Clum A."/>
            <person name="Reid I.D."/>
            <person name="Moisan M.C."/>
            <person name="Butler G."/>
            <person name="Nguyen T.T.M."/>
            <person name="Dewar K."/>
            <person name="Conant G."/>
            <person name="Drula E."/>
            <person name="Henrissat B."/>
            <person name="Hansel C."/>
            <person name="Singer S."/>
            <person name="Hutchinson M.I."/>
            <person name="de Vries R.P."/>
            <person name="Natvig D.O."/>
            <person name="Powell A.J."/>
            <person name="Tsang A."/>
            <person name="Grigoriev I.V."/>
        </authorList>
    </citation>
    <scope>NUCLEOTIDE SEQUENCE [LARGE SCALE GENOMIC DNA]</scope>
    <source>
        <strain evidence="7 8">ATCC 24622</strain>
    </source>
</reference>
<dbReference type="InterPro" id="IPR001965">
    <property type="entry name" value="Znf_PHD"/>
</dbReference>
<proteinExistence type="predicted"/>
<keyword evidence="2 4" id="KW-0863">Zinc-finger</keyword>
<dbReference type="Gene3D" id="3.30.40.10">
    <property type="entry name" value="Zinc/RING finger domain, C3HC4 (zinc finger)"/>
    <property type="match status" value="1"/>
</dbReference>
<feature type="compositionally biased region" description="Low complexity" evidence="5">
    <location>
        <begin position="139"/>
        <end position="155"/>
    </location>
</feature>
<keyword evidence="8" id="KW-1185">Reference proteome</keyword>
<dbReference type="SMART" id="SM00249">
    <property type="entry name" value="PHD"/>
    <property type="match status" value="1"/>
</dbReference>
<evidence type="ECO:0000256" key="5">
    <source>
        <dbReference type="SAM" id="MobiDB-lite"/>
    </source>
</evidence>
<feature type="compositionally biased region" description="Basic and acidic residues" evidence="5">
    <location>
        <begin position="254"/>
        <end position="272"/>
    </location>
</feature>
<evidence type="ECO:0000313" key="7">
    <source>
        <dbReference type="EMBL" id="KAL1867249.1"/>
    </source>
</evidence>
<evidence type="ECO:0000313" key="8">
    <source>
        <dbReference type="Proteomes" id="UP001586593"/>
    </source>
</evidence>
<gene>
    <name evidence="7" type="ORF">VTK73DRAFT_4262</name>
</gene>
<feature type="compositionally biased region" description="Low complexity" evidence="5">
    <location>
        <begin position="67"/>
        <end position="81"/>
    </location>
</feature>
<dbReference type="Proteomes" id="UP001586593">
    <property type="component" value="Unassembled WGS sequence"/>
</dbReference>
<feature type="compositionally biased region" description="Polar residues" evidence="5">
    <location>
        <begin position="405"/>
        <end position="422"/>
    </location>
</feature>
<evidence type="ECO:0000259" key="6">
    <source>
        <dbReference type="PROSITE" id="PS50016"/>
    </source>
</evidence>
<dbReference type="PROSITE" id="PS50016">
    <property type="entry name" value="ZF_PHD_2"/>
    <property type="match status" value="1"/>
</dbReference>
<feature type="region of interest" description="Disordered" evidence="5">
    <location>
        <begin position="133"/>
        <end position="286"/>
    </location>
</feature>
<accession>A0ABR3WU95</accession>
<name>A0ABR3WU95_9PEZI</name>
<feature type="compositionally biased region" description="Polar residues" evidence="5">
    <location>
        <begin position="158"/>
        <end position="169"/>
    </location>
</feature>
<feature type="region of interest" description="Disordered" evidence="5">
    <location>
        <begin position="313"/>
        <end position="352"/>
    </location>
</feature>
<feature type="compositionally biased region" description="Polar residues" evidence="5">
    <location>
        <begin position="188"/>
        <end position="217"/>
    </location>
</feature>
<feature type="compositionally biased region" description="Basic and acidic residues" evidence="5">
    <location>
        <begin position="170"/>
        <end position="180"/>
    </location>
</feature>
<evidence type="ECO:0000256" key="2">
    <source>
        <dbReference type="ARBA" id="ARBA00022771"/>
    </source>
</evidence>
<feature type="compositionally biased region" description="Basic and acidic residues" evidence="5">
    <location>
        <begin position="447"/>
        <end position="466"/>
    </location>
</feature>
<feature type="region of interest" description="Disordered" evidence="5">
    <location>
        <begin position="607"/>
        <end position="627"/>
    </location>
</feature>
<dbReference type="SUPFAM" id="SSF57903">
    <property type="entry name" value="FYVE/PHD zinc finger"/>
    <property type="match status" value="1"/>
</dbReference>
<evidence type="ECO:0000256" key="1">
    <source>
        <dbReference type="ARBA" id="ARBA00022723"/>
    </source>
</evidence>
<dbReference type="InterPro" id="IPR011011">
    <property type="entry name" value="Znf_FYVE_PHD"/>
</dbReference>
<keyword evidence="1" id="KW-0479">Metal-binding</keyword>
<feature type="domain" description="PHD-type" evidence="6">
    <location>
        <begin position="5"/>
        <end position="55"/>
    </location>
</feature>
<dbReference type="EMBL" id="JAZHXJ010000244">
    <property type="protein sequence ID" value="KAL1867249.1"/>
    <property type="molecule type" value="Genomic_DNA"/>
</dbReference>
<keyword evidence="3" id="KW-0862">Zinc</keyword>
<comment type="caution">
    <text evidence="7">The sequence shown here is derived from an EMBL/GenBank/DDBJ whole genome shotgun (WGS) entry which is preliminary data.</text>
</comment>